<name>A0ACC5W861_PANGG</name>
<accession>A0ACC5W861</accession>
<protein>
    <submittedName>
        <fullName evidence="1">Uncharacterized protein</fullName>
    </submittedName>
</protein>
<comment type="caution">
    <text evidence="1">The sequence shown here is derived from an EMBL/GenBank/DDBJ whole genome shotgun (WGS) entry which is preliminary data.</text>
</comment>
<proteinExistence type="predicted"/>
<dbReference type="Proteomes" id="UP000829447">
    <property type="component" value="Linkage Group LG2"/>
</dbReference>
<keyword evidence="2" id="KW-1185">Reference proteome</keyword>
<reference evidence="1 2" key="1">
    <citation type="journal article" date="2022" name="bioRxiv">
        <title>An ancient truncated duplication of the anti-Mullerian hormone receptor type 2 gene is a potential conserved master sex determinant in the Pangasiidae catfish family.</title>
        <authorList>
            <person name="Wen M."/>
            <person name="Pan Q."/>
            <person name="Jouanno E."/>
            <person name="Montfort J."/>
            <person name="Zahm M."/>
            <person name="Cabau C."/>
            <person name="Klopp C."/>
            <person name="Iampietro C."/>
            <person name="Roques C."/>
            <person name="Bouchez O."/>
            <person name="Castinel A."/>
            <person name="Donnadieu C."/>
            <person name="Parrinello H."/>
            <person name="Poncet C."/>
            <person name="Belmonte E."/>
            <person name="Gautier V."/>
            <person name="Avarre J.-C."/>
            <person name="Dugue R."/>
            <person name="Gustiano R."/>
            <person name="Ha T.T.T."/>
            <person name="Campet M."/>
            <person name="Sriphairoj K."/>
            <person name="Ribolli J."/>
            <person name="de Almeida F.L."/>
            <person name="Desvignes T."/>
            <person name="Postlethwait J.H."/>
            <person name="Bucao C.F."/>
            <person name="Robinson-Rechavi M."/>
            <person name="Bobe J."/>
            <person name="Herpin A."/>
            <person name="Guiguen Y."/>
        </authorList>
    </citation>
    <scope>NUCLEOTIDE SEQUENCE [LARGE SCALE GENOMIC DNA]</scope>
    <source>
        <strain evidence="1">YG-Dec2019</strain>
    </source>
</reference>
<sequence>MKILLIFTLCLISDGGASKEVTGYAGGGVLIKCKYDTEFTQNTKYFCKRSWPGCNDQIKTGAKNMWINSGRFSLFDDTKSAEFWVMIRELTVQDTGMYQCGVYRDLVINIFTPVELKVKKGESPTTVFYLSC</sequence>
<gene>
    <name evidence="1" type="ORF">PGIGA_G00104770</name>
</gene>
<dbReference type="EMBL" id="CM040455">
    <property type="protein sequence ID" value="MCI4375061.1"/>
    <property type="molecule type" value="Genomic_DNA"/>
</dbReference>
<organism evidence="1 2">
    <name type="scientific">Pangasianodon gigas</name>
    <name type="common">Mekong giant catfish</name>
    <name type="synonym">Pangasius gigas</name>
    <dbReference type="NCBI Taxonomy" id="30993"/>
    <lineage>
        <taxon>Eukaryota</taxon>
        <taxon>Metazoa</taxon>
        <taxon>Chordata</taxon>
        <taxon>Craniata</taxon>
        <taxon>Vertebrata</taxon>
        <taxon>Euteleostomi</taxon>
        <taxon>Actinopterygii</taxon>
        <taxon>Neopterygii</taxon>
        <taxon>Teleostei</taxon>
        <taxon>Ostariophysi</taxon>
        <taxon>Siluriformes</taxon>
        <taxon>Pangasiidae</taxon>
        <taxon>Pangasianodon</taxon>
    </lineage>
</organism>
<evidence type="ECO:0000313" key="2">
    <source>
        <dbReference type="Proteomes" id="UP000829447"/>
    </source>
</evidence>
<evidence type="ECO:0000313" key="1">
    <source>
        <dbReference type="EMBL" id="MCI4375061.1"/>
    </source>
</evidence>